<comment type="caution">
    <text evidence="4">The sequence shown here is derived from an EMBL/GenBank/DDBJ whole genome shotgun (WGS) entry which is preliminary data.</text>
</comment>
<reference evidence="4 5" key="1">
    <citation type="submission" date="2024-03" db="EMBL/GenBank/DDBJ databases">
        <title>Aureococcus anophagefferens CCMP1851 and Kratosvirus quantuckense: Draft genome of a second virus-susceptible host strain in the model system.</title>
        <authorList>
            <person name="Chase E."/>
            <person name="Truchon A.R."/>
            <person name="Schepens W."/>
            <person name="Wilhelm S.W."/>
        </authorList>
    </citation>
    <scope>NUCLEOTIDE SEQUENCE [LARGE SCALE GENOMIC DNA]</scope>
    <source>
        <strain evidence="4 5">CCMP1851</strain>
    </source>
</reference>
<dbReference type="EMBL" id="JBBJCI010000086">
    <property type="protein sequence ID" value="KAK7248793.1"/>
    <property type="molecule type" value="Genomic_DNA"/>
</dbReference>
<gene>
    <name evidence="4" type="ORF">SO694_00041233</name>
</gene>
<protein>
    <submittedName>
        <fullName evidence="4">Uncharacterized protein</fullName>
    </submittedName>
</protein>
<evidence type="ECO:0000313" key="4">
    <source>
        <dbReference type="EMBL" id="KAK7248793.1"/>
    </source>
</evidence>
<evidence type="ECO:0000256" key="2">
    <source>
        <dbReference type="SAM" id="MobiDB-lite"/>
    </source>
</evidence>
<dbReference type="Proteomes" id="UP001363151">
    <property type="component" value="Unassembled WGS sequence"/>
</dbReference>
<sequence length="568" mass="59856">MVSFPNLLAFALVAVANSRKISPKEVQRREQRKRERAEGLRGPAAEQALQDTARTQASPALRLETQRAELEERLAELETRGAALAAETARVEHGLADVLEALDASGEARGAPPAAAPAACAAPPAGGNATVVRFGAVDESGLRVAGRGWGRDHDGLWPAGELLGNARLAELWRARPPRAAASTATRRAARAFVAGAAHAAVLALVRRAERGDGAVVPDWAPGNGALSSPGELAELAACSLGMARATSPPTPTPRGARAPSYEHMGSARVSFTTIDVEKDKFNELICAGDGESRAYAAPRAELEDAREARRCWRAGHRVELRGRALVSLYFWSTYDRYSIRPAYVAQAAIMCGGNALFAAVCLADLGASTTFYGLPPRGSSWASRRARCTTRTSRSWATRRRSTACATSPCTSRSSASASRARARDLELVPRAVAEALGSAALEESLSAVVMAAWGACVLAAVAARLPDDAALEAAYGRPAASGLDDDDKGRAPALGLFGLDGRDSLLGEIFLGNLLRIYQRLGWEAAGQYAFAVRAGAADPGTALDRLEFVEGLAIGALFTLARRRAR</sequence>
<keyword evidence="5" id="KW-1185">Reference proteome</keyword>
<organism evidence="4 5">
    <name type="scientific">Aureococcus anophagefferens</name>
    <name type="common">Harmful bloom alga</name>
    <dbReference type="NCBI Taxonomy" id="44056"/>
    <lineage>
        <taxon>Eukaryota</taxon>
        <taxon>Sar</taxon>
        <taxon>Stramenopiles</taxon>
        <taxon>Ochrophyta</taxon>
        <taxon>Pelagophyceae</taxon>
        <taxon>Pelagomonadales</taxon>
        <taxon>Pelagomonadaceae</taxon>
        <taxon>Aureococcus</taxon>
    </lineage>
</organism>
<name>A0ABR1G6J6_AURAN</name>
<evidence type="ECO:0000313" key="5">
    <source>
        <dbReference type="Proteomes" id="UP001363151"/>
    </source>
</evidence>
<feature type="compositionally biased region" description="Basic and acidic residues" evidence="2">
    <location>
        <begin position="22"/>
        <end position="39"/>
    </location>
</feature>
<evidence type="ECO:0000256" key="1">
    <source>
        <dbReference type="SAM" id="Coils"/>
    </source>
</evidence>
<feature type="region of interest" description="Disordered" evidence="2">
    <location>
        <begin position="21"/>
        <end position="56"/>
    </location>
</feature>
<keyword evidence="3" id="KW-0732">Signal</keyword>
<keyword evidence="1" id="KW-0175">Coiled coil</keyword>
<proteinExistence type="predicted"/>
<feature type="signal peptide" evidence="3">
    <location>
        <begin position="1"/>
        <end position="18"/>
    </location>
</feature>
<accession>A0ABR1G6J6</accession>
<feature type="chain" id="PRO_5046262198" evidence="3">
    <location>
        <begin position="19"/>
        <end position="568"/>
    </location>
</feature>
<evidence type="ECO:0000256" key="3">
    <source>
        <dbReference type="SAM" id="SignalP"/>
    </source>
</evidence>
<feature type="coiled-coil region" evidence="1">
    <location>
        <begin position="60"/>
        <end position="87"/>
    </location>
</feature>